<evidence type="ECO:0000256" key="8">
    <source>
        <dbReference type="ARBA" id="ARBA00022989"/>
    </source>
</evidence>
<dbReference type="Pfam" id="PF00664">
    <property type="entry name" value="ABC_membrane"/>
    <property type="match status" value="2"/>
</dbReference>
<dbReference type="InterPro" id="IPR036640">
    <property type="entry name" value="ABC1_TM_sf"/>
</dbReference>
<feature type="domain" description="ABC transporter" evidence="12">
    <location>
        <begin position="1165"/>
        <end position="1410"/>
    </location>
</feature>
<dbReference type="GO" id="GO:0140359">
    <property type="term" value="F:ABC-type transporter activity"/>
    <property type="evidence" value="ECO:0007669"/>
    <property type="project" value="InterPro"/>
</dbReference>
<feature type="transmembrane region" description="Helical" evidence="11">
    <location>
        <begin position="885"/>
        <end position="908"/>
    </location>
</feature>
<feature type="transmembrane region" description="Helical" evidence="11">
    <location>
        <begin position="1101"/>
        <end position="1120"/>
    </location>
</feature>
<keyword evidence="7" id="KW-0067">ATP-binding</keyword>
<dbReference type="GO" id="GO:0016887">
    <property type="term" value="F:ATP hydrolysis activity"/>
    <property type="evidence" value="ECO:0007669"/>
    <property type="project" value="InterPro"/>
</dbReference>
<dbReference type="Gene3D" id="3.40.50.300">
    <property type="entry name" value="P-loop containing nucleotide triphosphate hydrolases"/>
    <property type="match status" value="2"/>
</dbReference>
<keyword evidence="8 11" id="KW-1133">Transmembrane helix</keyword>
<dbReference type="SUPFAM" id="SSF52540">
    <property type="entry name" value="P-loop containing nucleoside triphosphate hydrolases"/>
    <property type="match status" value="2"/>
</dbReference>
<dbReference type="PANTHER" id="PTHR24223">
    <property type="entry name" value="ATP-BINDING CASSETTE SUB-FAMILY C"/>
    <property type="match status" value="1"/>
</dbReference>
<dbReference type="InterPro" id="IPR003593">
    <property type="entry name" value="AAA+_ATPase"/>
</dbReference>
<keyword evidence="10" id="KW-0325">Glycoprotein</keyword>
<feature type="domain" description="ABC transmembrane type-1" evidence="13">
    <location>
        <begin position="283"/>
        <end position="557"/>
    </location>
</feature>
<dbReference type="SUPFAM" id="SSF90123">
    <property type="entry name" value="ABC transporter transmembrane region"/>
    <property type="match status" value="2"/>
</dbReference>
<evidence type="ECO:0000256" key="4">
    <source>
        <dbReference type="ARBA" id="ARBA00022475"/>
    </source>
</evidence>
<feature type="transmembrane region" description="Helical" evidence="11">
    <location>
        <begin position="847"/>
        <end position="864"/>
    </location>
</feature>
<dbReference type="Proteomes" id="UP000078240">
    <property type="component" value="Unassembled WGS sequence"/>
</dbReference>
<protein>
    <submittedName>
        <fullName evidence="14">ABC multidrug transporter</fullName>
    </submittedName>
</protein>
<dbReference type="InterPro" id="IPR044726">
    <property type="entry name" value="ABCC_6TM_D2"/>
</dbReference>
<dbReference type="GO" id="GO:0005524">
    <property type="term" value="F:ATP binding"/>
    <property type="evidence" value="ECO:0007669"/>
    <property type="project" value="UniProtKB-KW"/>
</dbReference>
<evidence type="ECO:0000313" key="14">
    <source>
        <dbReference type="EMBL" id="OAQ83540.1"/>
    </source>
</evidence>
<keyword evidence="6" id="KW-0547">Nucleotide-binding</keyword>
<feature type="transmembrane region" description="Helical" evidence="11">
    <location>
        <begin position="409"/>
        <end position="430"/>
    </location>
</feature>
<organism evidence="14 15">
    <name type="scientific">Purpureocillium lilacinum</name>
    <name type="common">Paecilomyces lilacinus</name>
    <dbReference type="NCBI Taxonomy" id="33203"/>
    <lineage>
        <taxon>Eukaryota</taxon>
        <taxon>Fungi</taxon>
        <taxon>Dikarya</taxon>
        <taxon>Ascomycota</taxon>
        <taxon>Pezizomycotina</taxon>
        <taxon>Sordariomycetes</taxon>
        <taxon>Hypocreomycetidae</taxon>
        <taxon>Hypocreales</taxon>
        <taxon>Ophiocordycipitaceae</taxon>
        <taxon>Purpureocillium</taxon>
    </lineage>
</organism>
<dbReference type="InterPro" id="IPR027417">
    <property type="entry name" value="P-loop_NTPase"/>
</dbReference>
<sequence>MDDTFVYEAQQLTFDGNGAWQTYQSRSSLNVSPIVQAILGIAPSLLFIIAAVFRILALKPRPNVARPGWLLAAKLVTCAALLCLQTSLVALLFLTAASSRAAVATAAVRLIGSCILLALSHLEHRRTINPSIIIGAFLWTTVILDLARATTLLPLRQSGLGDGLPAPVSAAIQAVQLLLLILEDIPKQSLLPERDGGWPVESTSGPFSRCVFWWLRDVFIKGYKGILRAENLGAIDDQFSSRKLLDGLTRGFGDANAPQNHHLLRAIWSAFKLRLLWPTIPRLFKTAFSFTQSFLIKRLISFLSHSASQSSSQEGWALILTTGLVYLGIAISSALYAHVVNRLLTTLRGVLVAAMLDKSLKFKDSDDDAAVTLMTADIEGIFPGVKDVYELVANTVELVLAMYLLQREIGAACFLVAVSAIVCSFLSTYVSDGIGPARMDWAEATQKRVSTTSLFLTQIKSLKMMGLTAYVSRKLRGLRIQEASESKKFRTYIVWILGVANISHHLTPAVAILAAVFWTRSGGEGFTVSQAFTSLSIVSLISTPIAELTAAYPTIAASLACLERIEAYVLSDEQHDKRVVSKQLYTVSSNGGERLGPVRRPVDVALIALRHVNLTLPGKSEPVLQDITIDIKKSTVTMILGPVGCGKSLLLHSILGHIPITSGCVFVSRGGSSMAYCDQTPWLRNLSIRDNIIAGDEYNPVWYGTVVRACALEQDIARLPDGHHAKVGSGGVNLSGGQKQRLALERASYSRTDVLVLDDVFSALDASTLSKISQALLGRDGILRSMGMTAIVATHSVHHLHYADHILVLGKSGKVEQYGSYSDLRARDGQKSRPTGRSKFYLSSVEAWYIIIFVLLGVAFIWVGKLPQVWLRLWTEHGTTTDTSLYAGIYVALGIVAIILSAAVFWWYGLFVIPRSGVYIHQLLLDSYLRGPLWFLTQTDTGSTLNRFSQDVSLVDQQMPMAFFETVLNTADTVAAAAIIASGAPYLGAVMGISVVVVCYLQQFYLKTSKTLRHLDLQTKSPLYTFLTEVKRGILTIRSLGWQDAYVEEGLRLLDASQKPYYLMLCIQECLSLVLGIFVAVISVILVSLSISYPDISGGGAIGLAMIGLMSFNGSLYGIVMAWTKMETSLGAAARVRTFVRDTPDENLPGESSLPANSWPTTDDVEVAGIHASYKDGGEQILRDISLNARGGQKIGICGTTGSGKSSLLLTLLRLLETSSGHIRIDGVDLSTVPRQILRTRLTVLPQDSIALPESVRMNLHLASLVQNDSDSDVADDSSYHDQALQNALERAGLWDLVRQAGGLDAEFTSLGLSPGQRQLFALARTLLRKTKVILLDEATSSMDEQTSKLMQQVMADAFEGSTALTVAHRLQTIADSDYVMVIEDGRVVEAGDPRALMARADSRLRKLSDEDP</sequence>
<comment type="subcellular location">
    <subcellularLocation>
        <location evidence="1">Cell membrane</location>
        <topology evidence="1">Multi-pass membrane protein</topology>
    </subcellularLocation>
</comment>
<evidence type="ECO:0000256" key="7">
    <source>
        <dbReference type="ARBA" id="ARBA00022840"/>
    </source>
</evidence>
<dbReference type="GO" id="GO:0005886">
    <property type="term" value="C:plasma membrane"/>
    <property type="evidence" value="ECO:0007669"/>
    <property type="project" value="UniProtKB-SubCell"/>
</dbReference>
<keyword evidence="4" id="KW-1003">Cell membrane</keyword>
<evidence type="ECO:0000256" key="9">
    <source>
        <dbReference type="ARBA" id="ARBA00023136"/>
    </source>
</evidence>
<feature type="domain" description="ABC transmembrane type-1" evidence="13">
    <location>
        <begin position="847"/>
        <end position="1128"/>
    </location>
</feature>
<proteinExistence type="inferred from homology"/>
<dbReference type="InterPro" id="IPR017871">
    <property type="entry name" value="ABC_transporter-like_CS"/>
</dbReference>
<dbReference type="CDD" id="cd18580">
    <property type="entry name" value="ABC_6TM_ABCC_D2"/>
    <property type="match status" value="1"/>
</dbReference>
<dbReference type="FunFam" id="3.40.50.300:FF:002145">
    <property type="entry name" value="ABC transporter (MsbA subfamily)"/>
    <property type="match status" value="1"/>
</dbReference>
<dbReference type="InterPro" id="IPR003439">
    <property type="entry name" value="ABC_transporter-like_ATP-bd"/>
</dbReference>
<dbReference type="PROSITE" id="PS50929">
    <property type="entry name" value="ABC_TM1F"/>
    <property type="match status" value="2"/>
</dbReference>
<evidence type="ECO:0000256" key="2">
    <source>
        <dbReference type="ARBA" id="ARBA00009726"/>
    </source>
</evidence>
<feature type="transmembrane region" description="Helical" evidence="11">
    <location>
        <begin position="69"/>
        <end position="95"/>
    </location>
</feature>
<dbReference type="InterPro" id="IPR050173">
    <property type="entry name" value="ABC_transporter_C-like"/>
</dbReference>
<dbReference type="Pfam" id="PF24357">
    <property type="entry name" value="TMD0_ABC"/>
    <property type="match status" value="1"/>
</dbReference>
<dbReference type="SMART" id="SM00382">
    <property type="entry name" value="AAA"/>
    <property type="match status" value="2"/>
</dbReference>
<evidence type="ECO:0000256" key="5">
    <source>
        <dbReference type="ARBA" id="ARBA00022692"/>
    </source>
</evidence>
<feature type="transmembrane region" description="Helical" evidence="11">
    <location>
        <begin position="132"/>
        <end position="152"/>
    </location>
</feature>
<evidence type="ECO:0000313" key="15">
    <source>
        <dbReference type="Proteomes" id="UP000078240"/>
    </source>
</evidence>
<dbReference type="PANTHER" id="PTHR24223:SF399">
    <property type="entry name" value="ABC TRANSPORTER ATNG"/>
    <property type="match status" value="1"/>
</dbReference>
<feature type="transmembrane region" description="Helical" evidence="11">
    <location>
        <begin position="316"/>
        <end position="339"/>
    </location>
</feature>
<evidence type="ECO:0000259" key="12">
    <source>
        <dbReference type="PROSITE" id="PS50893"/>
    </source>
</evidence>
<evidence type="ECO:0000256" key="1">
    <source>
        <dbReference type="ARBA" id="ARBA00004651"/>
    </source>
</evidence>
<feature type="transmembrane region" description="Helical" evidence="11">
    <location>
        <begin position="34"/>
        <end position="57"/>
    </location>
</feature>
<feature type="transmembrane region" description="Helical" evidence="11">
    <location>
        <begin position="1061"/>
        <end position="1089"/>
    </location>
</feature>
<dbReference type="Gene3D" id="1.20.1560.10">
    <property type="entry name" value="ABC transporter type 1, transmembrane domain"/>
    <property type="match status" value="2"/>
</dbReference>
<evidence type="ECO:0000256" key="3">
    <source>
        <dbReference type="ARBA" id="ARBA00022448"/>
    </source>
</evidence>
<accession>A0A179H1W0</accession>
<keyword evidence="5 11" id="KW-0812">Transmembrane</keyword>
<evidence type="ECO:0000256" key="6">
    <source>
        <dbReference type="ARBA" id="ARBA00022741"/>
    </source>
</evidence>
<evidence type="ECO:0000259" key="13">
    <source>
        <dbReference type="PROSITE" id="PS50929"/>
    </source>
</evidence>
<dbReference type="PROSITE" id="PS50893">
    <property type="entry name" value="ABC_TRANSPORTER_2"/>
    <property type="match status" value="2"/>
</dbReference>
<feature type="transmembrane region" description="Helical" evidence="11">
    <location>
        <begin position="101"/>
        <end position="120"/>
    </location>
</feature>
<keyword evidence="3" id="KW-0813">Transport</keyword>
<evidence type="ECO:0000256" key="10">
    <source>
        <dbReference type="ARBA" id="ARBA00023180"/>
    </source>
</evidence>
<dbReference type="EMBL" id="LSBH01000002">
    <property type="protein sequence ID" value="OAQ83540.1"/>
    <property type="molecule type" value="Genomic_DNA"/>
</dbReference>
<dbReference type="PROSITE" id="PS00211">
    <property type="entry name" value="ABC_TRANSPORTER_1"/>
    <property type="match status" value="1"/>
</dbReference>
<feature type="transmembrane region" description="Helical" evidence="11">
    <location>
        <begin position="974"/>
        <end position="1001"/>
    </location>
</feature>
<dbReference type="InterPro" id="IPR056227">
    <property type="entry name" value="TMD0_ABC"/>
</dbReference>
<dbReference type="Pfam" id="PF00005">
    <property type="entry name" value="ABC_tran"/>
    <property type="match status" value="2"/>
</dbReference>
<evidence type="ECO:0000256" key="11">
    <source>
        <dbReference type="SAM" id="Phobius"/>
    </source>
</evidence>
<reference evidence="14 15" key="1">
    <citation type="submission" date="2016-01" db="EMBL/GenBank/DDBJ databases">
        <title>Biosynthesis of antibiotic leucinostatins and their inhibition on Phytophthora in bio-control Purpureocillium lilacinum.</title>
        <authorList>
            <person name="Wang G."/>
            <person name="Liu Z."/>
            <person name="Lin R."/>
            <person name="Li E."/>
            <person name="Mao Z."/>
            <person name="Ling J."/>
            <person name="Yin W."/>
            <person name="Xie B."/>
        </authorList>
    </citation>
    <scope>NUCLEOTIDE SEQUENCE [LARGE SCALE GENOMIC DNA]</scope>
    <source>
        <strain evidence="14">PLBJ-1</strain>
    </source>
</reference>
<dbReference type="InterPro" id="IPR011527">
    <property type="entry name" value="ABC1_TM_dom"/>
</dbReference>
<comment type="caution">
    <text evidence="14">The sequence shown here is derived from an EMBL/GenBank/DDBJ whole genome shotgun (WGS) entry which is preliminary data.</text>
</comment>
<comment type="similarity">
    <text evidence="2">Belongs to the ABC transporter superfamily. ABCC family. Conjugate transporter (TC 3.A.1.208) subfamily.</text>
</comment>
<name>A0A179H1W0_PURLI</name>
<gene>
    <name evidence="14" type="ORF">VFPBJ_02308</name>
</gene>
<keyword evidence="9 11" id="KW-0472">Membrane</keyword>
<feature type="domain" description="ABC transporter" evidence="12">
    <location>
        <begin position="609"/>
        <end position="837"/>
    </location>
</feature>